<proteinExistence type="predicted"/>
<reference evidence="2 3" key="1">
    <citation type="submission" date="2024-01" db="EMBL/GenBank/DDBJ databases">
        <title>Genome assemblies of Stephania.</title>
        <authorList>
            <person name="Yang L."/>
        </authorList>
    </citation>
    <scope>NUCLEOTIDE SEQUENCE [LARGE SCALE GENOMIC DNA]</scope>
    <source>
        <strain evidence="2">QJT</strain>
        <tissue evidence="2">Leaf</tissue>
    </source>
</reference>
<dbReference type="Proteomes" id="UP001417504">
    <property type="component" value="Unassembled WGS sequence"/>
</dbReference>
<sequence>MTIPWSWSTQDPNLVIFIDQALGKTSVATTSEDHREHDGGTNRKKKRRGDRRSGGMPENAEKLIPKSGKAALGF</sequence>
<gene>
    <name evidence="2" type="ORF">Sjap_016243</name>
</gene>
<dbReference type="AlphaFoldDB" id="A0AAP0NUT4"/>
<accession>A0AAP0NUT4</accession>
<comment type="caution">
    <text evidence="2">The sequence shown here is derived from an EMBL/GenBank/DDBJ whole genome shotgun (WGS) entry which is preliminary data.</text>
</comment>
<evidence type="ECO:0000313" key="3">
    <source>
        <dbReference type="Proteomes" id="UP001417504"/>
    </source>
</evidence>
<name>A0AAP0NUT4_9MAGN</name>
<feature type="region of interest" description="Disordered" evidence="1">
    <location>
        <begin position="25"/>
        <end position="74"/>
    </location>
</feature>
<organism evidence="2 3">
    <name type="scientific">Stephania japonica</name>
    <dbReference type="NCBI Taxonomy" id="461633"/>
    <lineage>
        <taxon>Eukaryota</taxon>
        <taxon>Viridiplantae</taxon>
        <taxon>Streptophyta</taxon>
        <taxon>Embryophyta</taxon>
        <taxon>Tracheophyta</taxon>
        <taxon>Spermatophyta</taxon>
        <taxon>Magnoliopsida</taxon>
        <taxon>Ranunculales</taxon>
        <taxon>Menispermaceae</taxon>
        <taxon>Menispermoideae</taxon>
        <taxon>Cissampelideae</taxon>
        <taxon>Stephania</taxon>
    </lineage>
</organism>
<dbReference type="EMBL" id="JBBNAE010000006">
    <property type="protein sequence ID" value="KAK9117296.1"/>
    <property type="molecule type" value="Genomic_DNA"/>
</dbReference>
<keyword evidence="3" id="KW-1185">Reference proteome</keyword>
<evidence type="ECO:0000256" key="1">
    <source>
        <dbReference type="SAM" id="MobiDB-lite"/>
    </source>
</evidence>
<feature type="compositionally biased region" description="Basic and acidic residues" evidence="1">
    <location>
        <begin position="31"/>
        <end position="41"/>
    </location>
</feature>
<evidence type="ECO:0000313" key="2">
    <source>
        <dbReference type="EMBL" id="KAK9117296.1"/>
    </source>
</evidence>
<protein>
    <submittedName>
        <fullName evidence="2">Uncharacterized protein</fullName>
    </submittedName>
</protein>